<dbReference type="UniPathway" id="UPA00143"/>
<evidence type="ECO:0000256" key="13">
    <source>
        <dbReference type="PROSITE-ProRule" id="PRU00175"/>
    </source>
</evidence>
<dbReference type="EMBL" id="LR746272">
    <property type="protein sequence ID" value="CAA7401290.1"/>
    <property type="molecule type" value="Genomic_DNA"/>
</dbReference>
<dbReference type="OrthoDB" id="10266039at2759"/>
<accession>A0A7I8KU19</accession>
<name>A0A7I8KU19_SPIIN</name>
<dbReference type="SUPFAM" id="SSF57850">
    <property type="entry name" value="RING/U-box"/>
    <property type="match status" value="1"/>
</dbReference>
<evidence type="ECO:0000256" key="8">
    <source>
        <dbReference type="ARBA" id="ARBA00022786"/>
    </source>
</evidence>
<dbReference type="GO" id="GO:0016567">
    <property type="term" value="P:protein ubiquitination"/>
    <property type="evidence" value="ECO:0007669"/>
    <property type="project" value="UniProtKB-UniRule"/>
</dbReference>
<feature type="domain" description="RING-type" evidence="17">
    <location>
        <begin position="829"/>
        <end position="867"/>
    </location>
</feature>
<dbReference type="GO" id="GO:0008270">
    <property type="term" value="F:zinc ion binding"/>
    <property type="evidence" value="ECO:0007669"/>
    <property type="project" value="UniProtKB-KW"/>
</dbReference>
<evidence type="ECO:0000256" key="5">
    <source>
        <dbReference type="ARBA" id="ARBA00022679"/>
    </source>
</evidence>
<evidence type="ECO:0000313" key="18">
    <source>
        <dbReference type="EMBL" id="CAA7401290.1"/>
    </source>
</evidence>
<keyword evidence="7 13" id="KW-0863">Zinc-finger</keyword>
<protein>
    <recommendedName>
        <fullName evidence="14">E3 ubiquitin protein ligase</fullName>
        <ecNumber evidence="14">2.3.2.27</ecNumber>
    </recommendedName>
</protein>
<proteinExistence type="inferred from homology"/>
<dbReference type="Proteomes" id="UP000663760">
    <property type="component" value="Chromosome 9"/>
</dbReference>
<comment type="subcellular location">
    <subcellularLocation>
        <location evidence="2 14">Nucleus</location>
    </subcellularLocation>
</comment>
<evidence type="ECO:0000256" key="11">
    <source>
        <dbReference type="ARBA" id="ARBA00023054"/>
    </source>
</evidence>
<gene>
    <name evidence="18" type="ORF">SI8410_09011968</name>
</gene>
<evidence type="ECO:0000259" key="17">
    <source>
        <dbReference type="PROSITE" id="PS50089"/>
    </source>
</evidence>
<feature type="coiled-coil region" evidence="15">
    <location>
        <begin position="759"/>
        <end position="800"/>
    </location>
</feature>
<dbReference type="InterPro" id="IPR013083">
    <property type="entry name" value="Znf_RING/FYVE/PHD"/>
</dbReference>
<dbReference type="SMART" id="SM00184">
    <property type="entry name" value="RING"/>
    <property type="match status" value="1"/>
</dbReference>
<reference evidence="18" key="1">
    <citation type="submission" date="2020-02" db="EMBL/GenBank/DDBJ databases">
        <authorList>
            <person name="Scholz U."/>
            <person name="Mascher M."/>
            <person name="Fiebig A."/>
        </authorList>
    </citation>
    <scope>NUCLEOTIDE SEQUENCE</scope>
</reference>
<evidence type="ECO:0000256" key="2">
    <source>
        <dbReference type="ARBA" id="ARBA00004123"/>
    </source>
</evidence>
<sequence>MGNGDADADEPEKKKRLLTAVSSSPMARSTNGPLSPDDKAVDAAALQYQNQILVQLLEAQKSETHALEKKFKELEEKQDVYDETLIAVNKLWNQLVDDLILLKTLAGGDPSGLQALDEADISRGVTPSCPPEETFLCRLLQAENIEKSKQSEIIKYIQEALAVRHSSTMVLMRGLQEAIDAQQTKLDGLELAAHGNLSSEDALIQLQKLDSLLKEEAKNLLTVINFLHKKHKEYAQEVQAYVDNHARDQSEIKRLSGELEEAMAELEETRRKVVSLKMQKDGMCRISSPTFIAVNGNSSPEKQNISLRELKNSVEEAKILAAARLSELQEAQENNSSMSKQLEALKDQLRDDRHVSVSRPYLAMNEKLQHLNTEIERCRGLADTLQADRNHMIRREKELGAKADSADAARNAIIISNAKIEELELQLHKCILERNEIEIKLEEAVQDSGRKDFKDEIHVMASALSREMELMEMQLNRCMEAAREAVSLREEASSLEALLKTKTGEHKALSDKCAEQMVEIKSLKALIDKLEKEKEELQNILDMYGQECFDNRTIVEIKESEHRAHMQAEMLRSALDEHNLELRVKAANEAELACQKRLSAAEAEIADLKEKLDSSERELLELREAIIVKDAEAAAYISEIETIGQAYEDMQTQNQHLQQQVVDRDDYNIKLVSESVKMRQMHGSLLSEKQAMAKQLQQATSSIEFVRAKISHGEDQMKTLLAQAEKVSVENRHLTLNTEKTRLELVETEKDLKWLKSAFESSEKELEQNQQKATKLRTDLDDERTKGKKLKEELERVTSLLERMSPENEAAATQRLQDEIKECKAILKCGVCFDRPKQVVITKCFHLFCSNCIQRNLEIRHRKCPACGTPFGQNDVKEVNI</sequence>
<keyword evidence="11 14" id="KW-0175">Coiled coil</keyword>
<comment type="pathway">
    <text evidence="3 14">Protein modification; protein ubiquitination.</text>
</comment>
<dbReference type="AlphaFoldDB" id="A0A7I8KU19"/>
<keyword evidence="12 14" id="KW-0539">Nucleus</keyword>
<dbReference type="InterPro" id="IPR018957">
    <property type="entry name" value="Znf_C3HC4_RING-type"/>
</dbReference>
<keyword evidence="10 14" id="KW-0156">Chromatin regulator</keyword>
<dbReference type="EC" id="2.3.2.27" evidence="14"/>
<comment type="similarity">
    <text evidence="4 14">Belongs to the BRE1 family.</text>
</comment>
<dbReference type="Pfam" id="PF00097">
    <property type="entry name" value="zf-C3HC4"/>
    <property type="match status" value="1"/>
</dbReference>
<keyword evidence="19" id="KW-1185">Reference proteome</keyword>
<evidence type="ECO:0000256" key="14">
    <source>
        <dbReference type="RuleBase" id="RU365038"/>
    </source>
</evidence>
<dbReference type="InterPro" id="IPR017907">
    <property type="entry name" value="Znf_RING_CS"/>
</dbReference>
<feature type="coiled-coil region" evidence="15">
    <location>
        <begin position="245"/>
        <end position="279"/>
    </location>
</feature>
<dbReference type="GO" id="GO:0005634">
    <property type="term" value="C:nucleus"/>
    <property type="evidence" value="ECO:0007669"/>
    <property type="project" value="UniProtKB-SubCell"/>
</dbReference>
<dbReference type="PANTHER" id="PTHR23163:SF8">
    <property type="entry name" value="E3 UBIQUITIN-PROTEIN LIGASE BRE1-LIKE 2"/>
    <property type="match status" value="1"/>
</dbReference>
<evidence type="ECO:0000256" key="12">
    <source>
        <dbReference type="ARBA" id="ARBA00023242"/>
    </source>
</evidence>
<dbReference type="InterPro" id="IPR001841">
    <property type="entry name" value="Znf_RING"/>
</dbReference>
<comment type="catalytic activity">
    <reaction evidence="1 14">
        <text>S-ubiquitinyl-[E2 ubiquitin-conjugating enzyme]-L-cysteine + [acceptor protein]-L-lysine = [E2 ubiquitin-conjugating enzyme]-L-cysteine + N(6)-ubiquitinyl-[acceptor protein]-L-lysine.</text>
        <dbReference type="EC" id="2.3.2.27"/>
    </reaction>
</comment>
<dbReference type="Gene3D" id="3.30.40.10">
    <property type="entry name" value="Zinc/RING finger domain, C3HC4 (zinc finger)"/>
    <property type="match status" value="1"/>
</dbReference>
<feature type="compositionally biased region" description="Polar residues" evidence="16">
    <location>
        <begin position="20"/>
        <end position="33"/>
    </location>
</feature>
<dbReference type="PROSITE" id="PS50089">
    <property type="entry name" value="ZF_RING_2"/>
    <property type="match status" value="1"/>
</dbReference>
<feature type="compositionally biased region" description="Acidic residues" evidence="16">
    <location>
        <begin position="1"/>
        <end position="10"/>
    </location>
</feature>
<feature type="region of interest" description="Disordered" evidence="16">
    <location>
        <begin position="1"/>
        <end position="38"/>
    </location>
</feature>
<evidence type="ECO:0000256" key="3">
    <source>
        <dbReference type="ARBA" id="ARBA00004906"/>
    </source>
</evidence>
<dbReference type="PROSITE" id="PS00518">
    <property type="entry name" value="ZF_RING_1"/>
    <property type="match status" value="1"/>
</dbReference>
<dbReference type="GO" id="GO:0006325">
    <property type="term" value="P:chromatin organization"/>
    <property type="evidence" value="ECO:0007669"/>
    <property type="project" value="UniProtKB-KW"/>
</dbReference>
<dbReference type="GO" id="GO:0061630">
    <property type="term" value="F:ubiquitin protein ligase activity"/>
    <property type="evidence" value="ECO:0007669"/>
    <property type="project" value="UniProtKB-EC"/>
</dbReference>
<evidence type="ECO:0000256" key="7">
    <source>
        <dbReference type="ARBA" id="ARBA00022771"/>
    </source>
</evidence>
<keyword evidence="8 14" id="KW-0833">Ubl conjugation pathway</keyword>
<feature type="coiled-coil region" evidence="15">
    <location>
        <begin position="591"/>
        <end position="660"/>
    </location>
</feature>
<evidence type="ECO:0000256" key="9">
    <source>
        <dbReference type="ARBA" id="ARBA00022833"/>
    </source>
</evidence>
<feature type="coiled-coil region" evidence="15">
    <location>
        <begin position="314"/>
        <end position="547"/>
    </location>
</feature>
<evidence type="ECO:0000256" key="1">
    <source>
        <dbReference type="ARBA" id="ARBA00000900"/>
    </source>
</evidence>
<evidence type="ECO:0000313" key="19">
    <source>
        <dbReference type="Proteomes" id="UP000663760"/>
    </source>
</evidence>
<keyword evidence="6 14" id="KW-0479">Metal-binding</keyword>
<dbReference type="GO" id="GO:0033503">
    <property type="term" value="C:HULC complex"/>
    <property type="evidence" value="ECO:0007669"/>
    <property type="project" value="TreeGrafter"/>
</dbReference>
<dbReference type="InterPro" id="IPR013956">
    <property type="entry name" value="E3_ubiquit_lig_Bre1"/>
</dbReference>
<organism evidence="18 19">
    <name type="scientific">Spirodela intermedia</name>
    <name type="common">Intermediate duckweed</name>
    <dbReference type="NCBI Taxonomy" id="51605"/>
    <lineage>
        <taxon>Eukaryota</taxon>
        <taxon>Viridiplantae</taxon>
        <taxon>Streptophyta</taxon>
        <taxon>Embryophyta</taxon>
        <taxon>Tracheophyta</taxon>
        <taxon>Spermatophyta</taxon>
        <taxon>Magnoliopsida</taxon>
        <taxon>Liliopsida</taxon>
        <taxon>Araceae</taxon>
        <taxon>Lemnoideae</taxon>
        <taxon>Spirodela</taxon>
    </lineage>
</organism>
<evidence type="ECO:0000256" key="15">
    <source>
        <dbReference type="SAM" id="Coils"/>
    </source>
</evidence>
<dbReference type="PANTHER" id="PTHR23163">
    <property type="entry name" value="RING FINGER PROTEIN-RELATED"/>
    <property type="match status" value="1"/>
</dbReference>
<dbReference type="CDD" id="cd16499">
    <property type="entry name" value="RING-HC_Bre1-like"/>
    <property type="match status" value="1"/>
</dbReference>
<keyword evidence="9 14" id="KW-0862">Zinc</keyword>
<evidence type="ECO:0000256" key="4">
    <source>
        <dbReference type="ARBA" id="ARBA00005555"/>
    </source>
</evidence>
<keyword evidence="5 14" id="KW-0808">Transferase</keyword>
<evidence type="ECO:0000256" key="6">
    <source>
        <dbReference type="ARBA" id="ARBA00022723"/>
    </source>
</evidence>
<evidence type="ECO:0000256" key="10">
    <source>
        <dbReference type="ARBA" id="ARBA00022853"/>
    </source>
</evidence>
<evidence type="ECO:0000256" key="16">
    <source>
        <dbReference type="SAM" id="MobiDB-lite"/>
    </source>
</evidence>